<dbReference type="Proteomes" id="UP000198889">
    <property type="component" value="Unassembled WGS sequence"/>
</dbReference>
<dbReference type="GO" id="GO:0035529">
    <property type="term" value="F:NADH pyrophosphatase activity"/>
    <property type="evidence" value="ECO:0007669"/>
    <property type="project" value="TreeGrafter"/>
</dbReference>
<protein>
    <recommendedName>
        <fullName evidence="4">NAD(+) diphosphatase</fullName>
        <ecNumber evidence="4">3.6.1.22</ecNumber>
    </recommendedName>
</protein>
<dbReference type="NCBIfam" id="NF001299">
    <property type="entry name" value="PRK00241.1"/>
    <property type="match status" value="1"/>
</dbReference>
<feature type="domain" description="Nudix hydrolase" evidence="11">
    <location>
        <begin position="196"/>
        <end position="322"/>
    </location>
</feature>
<dbReference type="Pfam" id="PF09296">
    <property type="entry name" value="NUDIX-like"/>
    <property type="match status" value="1"/>
</dbReference>
<dbReference type="InterPro" id="IPR020476">
    <property type="entry name" value="Nudix_hydrolase"/>
</dbReference>
<evidence type="ECO:0000256" key="5">
    <source>
        <dbReference type="ARBA" id="ARBA00022723"/>
    </source>
</evidence>
<comment type="cofactor">
    <cofactor evidence="1">
        <name>Mg(2+)</name>
        <dbReference type="ChEBI" id="CHEBI:18420"/>
    </cofactor>
</comment>
<keyword evidence="6 10" id="KW-0378">Hydrolase</keyword>
<evidence type="ECO:0000256" key="3">
    <source>
        <dbReference type="ARBA" id="ARBA00009595"/>
    </source>
</evidence>
<evidence type="ECO:0000256" key="1">
    <source>
        <dbReference type="ARBA" id="ARBA00001946"/>
    </source>
</evidence>
<dbReference type="AlphaFoldDB" id="A0A1G4RUX8"/>
<dbReference type="Gene3D" id="3.90.79.20">
    <property type="match status" value="1"/>
</dbReference>
<accession>A0A1G4RUX8</accession>
<comment type="catalytic activity">
    <reaction evidence="9">
        <text>a 5'-end NAD(+)-phospho-ribonucleoside in mRNA + H2O = a 5'-end phospho-adenosine-phospho-ribonucleoside in mRNA + beta-nicotinamide D-ribonucleotide + 2 H(+)</text>
        <dbReference type="Rhea" id="RHEA:60876"/>
        <dbReference type="Rhea" id="RHEA-COMP:15698"/>
        <dbReference type="Rhea" id="RHEA-COMP:15719"/>
        <dbReference type="ChEBI" id="CHEBI:14649"/>
        <dbReference type="ChEBI" id="CHEBI:15377"/>
        <dbReference type="ChEBI" id="CHEBI:15378"/>
        <dbReference type="ChEBI" id="CHEBI:144029"/>
        <dbReference type="ChEBI" id="CHEBI:144051"/>
    </reaction>
    <physiologicalReaction direction="left-to-right" evidence="9">
        <dbReference type="Rhea" id="RHEA:60877"/>
    </physiologicalReaction>
</comment>
<name>A0A1G4RUX8_9HYPH</name>
<evidence type="ECO:0000313" key="12">
    <source>
        <dbReference type="EMBL" id="SCW60674.1"/>
    </source>
</evidence>
<evidence type="ECO:0000256" key="9">
    <source>
        <dbReference type="ARBA" id="ARBA00023679"/>
    </source>
</evidence>
<dbReference type="EMBL" id="FMTP01000002">
    <property type="protein sequence ID" value="SCW60674.1"/>
    <property type="molecule type" value="Genomic_DNA"/>
</dbReference>
<dbReference type="Pfam" id="PF00293">
    <property type="entry name" value="NUDIX"/>
    <property type="match status" value="1"/>
</dbReference>
<dbReference type="Pfam" id="PF09297">
    <property type="entry name" value="Zn_ribbon_NUD"/>
    <property type="match status" value="1"/>
</dbReference>
<dbReference type="GO" id="GO:0005829">
    <property type="term" value="C:cytosol"/>
    <property type="evidence" value="ECO:0007669"/>
    <property type="project" value="TreeGrafter"/>
</dbReference>
<dbReference type="CDD" id="cd03429">
    <property type="entry name" value="NUDIX_NADH_pyrophosphatase_Nudt13"/>
    <property type="match status" value="1"/>
</dbReference>
<comment type="similarity">
    <text evidence="3">Belongs to the Nudix hydrolase family. NudC subfamily.</text>
</comment>
<evidence type="ECO:0000256" key="8">
    <source>
        <dbReference type="ARBA" id="ARBA00023027"/>
    </source>
</evidence>
<evidence type="ECO:0000259" key="11">
    <source>
        <dbReference type="PROSITE" id="PS51462"/>
    </source>
</evidence>
<dbReference type="InterPro" id="IPR020084">
    <property type="entry name" value="NUDIX_hydrolase_CS"/>
</dbReference>
<comment type="cofactor">
    <cofactor evidence="2">
        <name>Zn(2+)</name>
        <dbReference type="ChEBI" id="CHEBI:29105"/>
    </cofactor>
</comment>
<organism evidence="12 13">
    <name type="scientific">Ancylobacter rudongensis</name>
    <dbReference type="NCBI Taxonomy" id="177413"/>
    <lineage>
        <taxon>Bacteria</taxon>
        <taxon>Pseudomonadati</taxon>
        <taxon>Pseudomonadota</taxon>
        <taxon>Alphaproteobacteria</taxon>
        <taxon>Hyphomicrobiales</taxon>
        <taxon>Xanthobacteraceae</taxon>
        <taxon>Ancylobacter</taxon>
    </lineage>
</organism>
<evidence type="ECO:0000256" key="10">
    <source>
        <dbReference type="RuleBase" id="RU003476"/>
    </source>
</evidence>
<dbReference type="GO" id="GO:0006742">
    <property type="term" value="P:NADP+ catabolic process"/>
    <property type="evidence" value="ECO:0007669"/>
    <property type="project" value="TreeGrafter"/>
</dbReference>
<dbReference type="RefSeq" id="WP_091438472.1">
    <property type="nucleotide sequence ID" value="NZ_FMTP01000002.1"/>
</dbReference>
<keyword evidence="8" id="KW-0520">NAD</keyword>
<dbReference type="GO" id="GO:0046872">
    <property type="term" value="F:metal ion binding"/>
    <property type="evidence" value="ECO:0007669"/>
    <property type="project" value="UniProtKB-KW"/>
</dbReference>
<reference evidence="13" key="1">
    <citation type="submission" date="2016-10" db="EMBL/GenBank/DDBJ databases">
        <authorList>
            <person name="Varghese N."/>
            <person name="Submissions S."/>
        </authorList>
    </citation>
    <scope>NUCLEOTIDE SEQUENCE [LARGE SCALE GENOMIC DNA]</scope>
    <source>
        <strain evidence="13">CGMCC 1.1761</strain>
    </source>
</reference>
<keyword evidence="13" id="KW-1185">Reference proteome</keyword>
<gene>
    <name evidence="12" type="ORF">SAMN05660859_1955</name>
</gene>
<dbReference type="SUPFAM" id="SSF55811">
    <property type="entry name" value="Nudix"/>
    <property type="match status" value="1"/>
</dbReference>
<dbReference type="PANTHER" id="PTHR42904">
    <property type="entry name" value="NUDIX HYDROLASE, NUDC SUBFAMILY"/>
    <property type="match status" value="1"/>
</dbReference>
<dbReference type="PROSITE" id="PS00893">
    <property type="entry name" value="NUDIX_BOX"/>
    <property type="match status" value="1"/>
</dbReference>
<dbReference type="InterPro" id="IPR015375">
    <property type="entry name" value="NADH_PPase-like_N"/>
</dbReference>
<dbReference type="InterPro" id="IPR000086">
    <property type="entry name" value="NUDIX_hydrolase_dom"/>
</dbReference>
<dbReference type="PANTHER" id="PTHR42904:SF6">
    <property type="entry name" value="NAD-CAPPED RNA HYDROLASE NUDT12"/>
    <property type="match status" value="1"/>
</dbReference>
<dbReference type="InterPro" id="IPR050241">
    <property type="entry name" value="NAD-cap_RNA_hydrolase_NudC"/>
</dbReference>
<dbReference type="EC" id="3.6.1.22" evidence="4"/>
<dbReference type="InterPro" id="IPR015376">
    <property type="entry name" value="Znr_NADH_PPase"/>
</dbReference>
<evidence type="ECO:0000256" key="6">
    <source>
        <dbReference type="ARBA" id="ARBA00022801"/>
    </source>
</evidence>
<sequence length="339" mass="36469">MSEIVTTDLASPDAASLGLWPHLGYTGARLDRAGLRRGEMELFLRDPRARACLISGESVVLRRLPGFIAGMEDGPGSCTALFALDEAVALGGRLDEACLLGLEGEVPHVALPLPAAALGALTEPPEARPDLLVTDLRSIATRELASVEETGQLATAKAMLAWHARRSFCSNCGGRLTVAEAGWRRDCPACGAQHFPRTDPVVIMLTVDGDQCLLGRSARFAPGMWSCLAGFVEPGETFEDAVRRETMEEAGIATGAVRYLCSQPWPFPMSVMTGFHAQAASREIVIDPNELEAARWFSREEARLLLTRTHPEGLVAPPRMAIAHHLLRAFVEGRDPPGG</sequence>
<dbReference type="GO" id="GO:0019677">
    <property type="term" value="P:NAD+ catabolic process"/>
    <property type="evidence" value="ECO:0007669"/>
    <property type="project" value="TreeGrafter"/>
</dbReference>
<dbReference type="Gene3D" id="3.90.79.10">
    <property type="entry name" value="Nucleoside Triphosphate Pyrophosphohydrolase"/>
    <property type="match status" value="1"/>
</dbReference>
<dbReference type="InterPro" id="IPR015797">
    <property type="entry name" value="NUDIX_hydrolase-like_dom_sf"/>
</dbReference>
<evidence type="ECO:0000256" key="2">
    <source>
        <dbReference type="ARBA" id="ARBA00001947"/>
    </source>
</evidence>
<keyword evidence="7" id="KW-0460">Magnesium</keyword>
<evidence type="ECO:0000256" key="4">
    <source>
        <dbReference type="ARBA" id="ARBA00012381"/>
    </source>
</evidence>
<proteinExistence type="inferred from homology"/>
<evidence type="ECO:0000313" key="13">
    <source>
        <dbReference type="Proteomes" id="UP000198889"/>
    </source>
</evidence>
<dbReference type="STRING" id="177413.SAMN05660859_1955"/>
<evidence type="ECO:0000256" key="7">
    <source>
        <dbReference type="ARBA" id="ARBA00022842"/>
    </source>
</evidence>
<dbReference type="InterPro" id="IPR049734">
    <property type="entry name" value="NudC-like_C"/>
</dbReference>
<dbReference type="PRINTS" id="PR00502">
    <property type="entry name" value="NUDIXFAMILY"/>
</dbReference>
<keyword evidence="5" id="KW-0479">Metal-binding</keyword>
<dbReference type="PROSITE" id="PS51462">
    <property type="entry name" value="NUDIX"/>
    <property type="match status" value="1"/>
</dbReference>